<accession>A0A4Z1PE36</accession>
<keyword evidence="2" id="KW-1185">Reference proteome</keyword>
<proteinExistence type="predicted"/>
<evidence type="ECO:0000313" key="2">
    <source>
        <dbReference type="Proteomes" id="UP000298493"/>
    </source>
</evidence>
<dbReference type="Proteomes" id="UP000298493">
    <property type="component" value="Unassembled WGS sequence"/>
</dbReference>
<comment type="caution">
    <text evidence="1">The sequence shown here is derived from an EMBL/GenBank/DDBJ whole genome shotgun (WGS) entry which is preliminary data.</text>
</comment>
<dbReference type="EMBL" id="SNSC02000001">
    <property type="protein sequence ID" value="TID27771.1"/>
    <property type="molecule type" value="Genomic_DNA"/>
</dbReference>
<sequence>MTGKPGMIGSAASNACRTGDLAISAPPTCSAPYDYSKTRIIRDAQSDIDVNRFLAVSTLDSILRSQIGGVKDHKFNDPHAATTTTNMAPAKSEFNKGDEVGFIYQVSKGGKGVVGIRSKRTGKVVKLQFVAVWEYKLEDKFVNKEK</sequence>
<reference evidence="1 2" key="1">
    <citation type="submission" date="2019-04" db="EMBL/GenBank/DDBJ databases">
        <title>High contiguity whole genome sequence and gene annotation resource for two Venturia nashicola isolates.</title>
        <authorList>
            <person name="Prokchorchik M."/>
            <person name="Won K."/>
            <person name="Lee Y."/>
            <person name="Choi E.D."/>
            <person name="Segonzac C."/>
            <person name="Sohn K.H."/>
        </authorList>
    </citation>
    <scope>NUCLEOTIDE SEQUENCE [LARGE SCALE GENOMIC DNA]</scope>
    <source>
        <strain evidence="1 2">PRI2</strain>
    </source>
</reference>
<name>A0A4Z1PE36_9PEZI</name>
<evidence type="ECO:0000313" key="1">
    <source>
        <dbReference type="EMBL" id="TID27771.1"/>
    </source>
</evidence>
<dbReference type="AlphaFoldDB" id="A0A4Z1PE36"/>
<gene>
    <name evidence="1" type="ORF">E6O75_ATG00538</name>
</gene>
<protein>
    <submittedName>
        <fullName evidence="1">Uncharacterized protein</fullName>
    </submittedName>
</protein>
<organism evidence="1 2">
    <name type="scientific">Venturia nashicola</name>
    <dbReference type="NCBI Taxonomy" id="86259"/>
    <lineage>
        <taxon>Eukaryota</taxon>
        <taxon>Fungi</taxon>
        <taxon>Dikarya</taxon>
        <taxon>Ascomycota</taxon>
        <taxon>Pezizomycotina</taxon>
        <taxon>Dothideomycetes</taxon>
        <taxon>Pleosporomycetidae</taxon>
        <taxon>Venturiales</taxon>
        <taxon>Venturiaceae</taxon>
        <taxon>Venturia</taxon>
    </lineage>
</organism>